<sequence length="64" mass="7769">MRTRKLCACFVEGKKFLYQWATTHKESYLIHYQLYQPIMKKRIDRTDYRSYKTRTCATNLAALD</sequence>
<dbReference type="HOGENOM" id="CLU_2869508_0_0_1"/>
<reference evidence="1" key="4">
    <citation type="journal article" date="2007" name="Genome Biol.">
        <title>Update of the Anopheles gambiae PEST genome assembly.</title>
        <authorList>
            <person name="Sharakhova M.V."/>
            <person name="Hammond M.P."/>
            <person name="Lobo N.F."/>
            <person name="Krzywinski J."/>
            <person name="Unger M.F."/>
            <person name="Hillenmeyer M.E."/>
            <person name="Bruggner R.V."/>
            <person name="Birney E."/>
            <person name="Collins F.H."/>
        </authorList>
    </citation>
    <scope>NUCLEOTIDE SEQUENCE</scope>
    <source>
        <strain evidence="1">PEST</strain>
    </source>
</reference>
<reference evidence="1" key="2">
    <citation type="submission" date="2002-03" db="EMBL/GenBank/DDBJ databases">
        <authorList>
            <consortium name="The Anopheles Genome Sequencing Consortium"/>
        </authorList>
    </citation>
    <scope>NUCLEOTIDE SEQUENCE</scope>
    <source>
        <strain evidence="1">PEST</strain>
    </source>
</reference>
<reference evidence="1 2" key="3">
    <citation type="journal article" date="2004" name="Trends Parasitol.">
        <title>The Anopheles gambiae genome: an update.</title>
        <authorList>
            <person name="Mongin E."/>
            <person name="Louis C."/>
            <person name="Holt R.A."/>
            <person name="Birney E."/>
            <person name="Collins F.H."/>
        </authorList>
    </citation>
    <scope>NUCLEOTIDE SEQUENCE</scope>
    <source>
        <strain evidence="1 2">PEST</strain>
    </source>
</reference>
<gene>
    <name evidence="1" type="ORF">AgaP_AGAP008713</name>
</gene>
<reference evidence="1" key="5">
    <citation type="submission" date="2011-05" db="EMBL/GenBank/DDBJ databases">
        <authorList>
            <consortium name="VectorBase"/>
        </authorList>
    </citation>
    <scope>NUCLEOTIDE SEQUENCE</scope>
    <source>
        <strain evidence="1">PEST</strain>
    </source>
</reference>
<proteinExistence type="predicted"/>
<evidence type="ECO:0000313" key="1">
    <source>
        <dbReference type="EMBL" id="EAU76716.2"/>
    </source>
</evidence>
<evidence type="ECO:0000313" key="3">
    <source>
        <dbReference type="Proteomes" id="UP000007062"/>
    </source>
</evidence>
<evidence type="ECO:0000313" key="2">
    <source>
        <dbReference type="EnsemblMetazoa" id="AGAP008713-PA"/>
    </source>
</evidence>
<dbReference type="PaxDb" id="7165-AGAP008713-PA"/>
<dbReference type="EnsemblMetazoa" id="AGAP008713-RA">
    <property type="protein sequence ID" value="AGAP008713-PA"/>
    <property type="gene ID" value="AGAP008713"/>
</dbReference>
<protein>
    <submittedName>
        <fullName evidence="1">AGAP008713-PA</fullName>
    </submittedName>
</protein>
<dbReference type="VEuPathDB" id="VectorBase:AGAP008713"/>
<keyword evidence="3" id="KW-1185">Reference proteome</keyword>
<organism evidence="1">
    <name type="scientific">Anopheles gambiae</name>
    <name type="common">African malaria mosquito</name>
    <dbReference type="NCBI Taxonomy" id="7165"/>
    <lineage>
        <taxon>Eukaryota</taxon>
        <taxon>Metazoa</taxon>
        <taxon>Ecdysozoa</taxon>
        <taxon>Arthropoda</taxon>
        <taxon>Hexapoda</taxon>
        <taxon>Insecta</taxon>
        <taxon>Pterygota</taxon>
        <taxon>Neoptera</taxon>
        <taxon>Endopterygota</taxon>
        <taxon>Diptera</taxon>
        <taxon>Nematocera</taxon>
        <taxon>Culicoidea</taxon>
        <taxon>Culicidae</taxon>
        <taxon>Anophelinae</taxon>
        <taxon>Anopheles</taxon>
    </lineage>
</organism>
<reference evidence="1 3" key="1">
    <citation type="journal article" date="2002" name="Science">
        <title>The genome sequence of the malaria mosquito Anopheles gambiae.</title>
        <authorList>
            <person name="Holt R.A."/>
            <person name="Subramanian G.M."/>
            <person name="Halpern A."/>
            <person name="Sutton G.G."/>
            <person name="Charlab R."/>
            <person name="Nusskern D.R."/>
            <person name="Wincker P."/>
            <person name="Clark A.G."/>
            <person name="Ribeiro J.M."/>
            <person name="Wides R."/>
            <person name="Salzberg S.L."/>
            <person name="Loftus B."/>
            <person name="Yandell M."/>
            <person name="Majoros W.H."/>
            <person name="Rusch D.B."/>
            <person name="Lai Z."/>
            <person name="Kraft C.L."/>
            <person name="Abril J.F."/>
            <person name="Anthouard V."/>
            <person name="Arensburger P."/>
            <person name="Atkinson P.W."/>
            <person name="Baden H."/>
            <person name="de Berardinis V."/>
            <person name="Baldwin D."/>
            <person name="Benes V."/>
            <person name="Biedler J."/>
            <person name="Blass C."/>
            <person name="Bolanos R."/>
            <person name="Boscus D."/>
            <person name="Barnstead M."/>
            <person name="Cai S."/>
            <person name="Center A."/>
            <person name="Chaturverdi K."/>
            <person name="Christophides G.K."/>
            <person name="Chrystal M.A."/>
            <person name="Clamp M."/>
            <person name="Cravchik A."/>
            <person name="Curwen V."/>
            <person name="Dana A."/>
            <person name="Delcher A."/>
            <person name="Dew I."/>
            <person name="Evans C.A."/>
            <person name="Flanigan M."/>
            <person name="Grundschober-Freimoser A."/>
            <person name="Friedli L."/>
            <person name="Gu Z."/>
            <person name="Guan P."/>
            <person name="Guigo R."/>
            <person name="Hillenmeyer M.E."/>
            <person name="Hladun S.L."/>
            <person name="Hogan J.R."/>
            <person name="Hong Y.S."/>
            <person name="Hoover J."/>
            <person name="Jaillon O."/>
            <person name="Ke Z."/>
            <person name="Kodira C."/>
            <person name="Kokoza E."/>
            <person name="Koutsos A."/>
            <person name="Letunic I."/>
            <person name="Levitsky A."/>
            <person name="Liang Y."/>
            <person name="Lin J.J."/>
            <person name="Lobo N.F."/>
            <person name="Lopez J.R."/>
            <person name="Malek J.A."/>
            <person name="McIntosh T.C."/>
            <person name="Meister S."/>
            <person name="Miller J."/>
            <person name="Mobarry C."/>
            <person name="Mongin E."/>
            <person name="Murphy S.D."/>
            <person name="O'Brochta D.A."/>
            <person name="Pfannkoch C."/>
            <person name="Qi R."/>
            <person name="Regier M.A."/>
            <person name="Remington K."/>
            <person name="Shao H."/>
            <person name="Sharakhova M.V."/>
            <person name="Sitter C.D."/>
            <person name="Shetty J."/>
            <person name="Smith T.J."/>
            <person name="Strong R."/>
            <person name="Sun J."/>
            <person name="Thomasova D."/>
            <person name="Ton L.Q."/>
            <person name="Topalis P."/>
            <person name="Tu Z."/>
            <person name="Unger M.F."/>
            <person name="Walenz B."/>
            <person name="Wang A."/>
            <person name="Wang J."/>
            <person name="Wang M."/>
            <person name="Wang X."/>
            <person name="Woodford K.J."/>
            <person name="Wortman J.R."/>
            <person name="Wu M."/>
            <person name="Yao A."/>
            <person name="Zdobnov E.M."/>
            <person name="Zhang H."/>
            <person name="Zhao Q."/>
            <person name="Zhao S."/>
            <person name="Zhu S.C."/>
            <person name="Zhimulev I."/>
            <person name="Coluzzi M."/>
            <person name="della Torre A."/>
            <person name="Roth C.W."/>
            <person name="Louis C."/>
            <person name="Kalush F."/>
            <person name="Mural R.J."/>
            <person name="Myers E.W."/>
            <person name="Adams M.D."/>
            <person name="Smith H.O."/>
            <person name="Broder S."/>
            <person name="Gardner M.J."/>
            <person name="Fraser C.M."/>
            <person name="Birney E."/>
            <person name="Bork P."/>
            <person name="Brey P.T."/>
            <person name="Venter J.C."/>
            <person name="Weissenbach J."/>
            <person name="Kafatos F.C."/>
            <person name="Collins F.H."/>
            <person name="Hoffman S.L."/>
        </authorList>
    </citation>
    <scope>NUCLEOTIDE SEQUENCE [LARGE SCALE GENOMIC DNA]</scope>
    <source>
        <strain evidence="1 3">PEST</strain>
    </source>
</reference>
<name>A0NE44_ANOGA</name>
<dbReference type="AlphaFoldDB" id="A0NE44"/>
<accession>A0NE44</accession>
<dbReference type="Proteomes" id="UP000007062">
    <property type="component" value="Chromosome 3R"/>
</dbReference>
<reference evidence="2" key="6">
    <citation type="submission" date="2020-05" db="UniProtKB">
        <authorList>
            <consortium name="EnsemblMetazoa"/>
        </authorList>
    </citation>
    <scope>IDENTIFICATION</scope>
    <source>
        <strain evidence="2">PEST</strain>
    </source>
</reference>
<dbReference type="EMBL" id="AAAB01008944">
    <property type="protein sequence ID" value="EAU76716.2"/>
    <property type="molecule type" value="Genomic_DNA"/>
</dbReference>